<keyword evidence="3 6" id="KW-0949">S-adenosyl-L-methionine</keyword>
<dbReference type="SUPFAM" id="SSF53335">
    <property type="entry name" value="S-adenosyl-L-methionine-dependent methyltransferases"/>
    <property type="match status" value="1"/>
</dbReference>
<dbReference type="Pfam" id="PF05958">
    <property type="entry name" value="tRNA_U5-meth_tr"/>
    <property type="match status" value="1"/>
</dbReference>
<dbReference type="EMBL" id="CAJPEX010000739">
    <property type="protein sequence ID" value="CAG0917035.1"/>
    <property type="molecule type" value="Genomic_DNA"/>
</dbReference>
<dbReference type="GO" id="GO:0003723">
    <property type="term" value="F:RNA binding"/>
    <property type="evidence" value="ECO:0007669"/>
    <property type="project" value="TreeGrafter"/>
</dbReference>
<keyword evidence="1 6" id="KW-0489">Methyltransferase</keyword>
<reference evidence="8" key="1">
    <citation type="submission" date="2020-11" db="EMBL/GenBank/DDBJ databases">
        <authorList>
            <person name="Tran Van P."/>
        </authorList>
    </citation>
    <scope>NUCLEOTIDE SEQUENCE</scope>
</reference>
<dbReference type="PROSITE" id="PS01230">
    <property type="entry name" value="TRMA_1"/>
    <property type="match status" value="1"/>
</dbReference>
<dbReference type="PANTHER" id="PTHR45904">
    <property type="entry name" value="TRNA (URACIL-5-)-METHYLTRANSFERASE"/>
    <property type="match status" value="1"/>
</dbReference>
<dbReference type="OrthoDB" id="10250660at2759"/>
<dbReference type="PROSITE" id="PS51687">
    <property type="entry name" value="SAM_MT_RNA_M5U"/>
    <property type="match status" value="1"/>
</dbReference>
<dbReference type="CDD" id="cd02440">
    <property type="entry name" value="AdoMet_MTases"/>
    <property type="match status" value="1"/>
</dbReference>
<dbReference type="PANTHER" id="PTHR45904:SF2">
    <property type="entry name" value="TRNA (URACIL-5-)-METHYLTRANSFERASE HOMOLOG A"/>
    <property type="match status" value="1"/>
</dbReference>
<feature type="binding site" evidence="6">
    <location>
        <position position="424"/>
    </location>
    <ligand>
        <name>S-adenosyl-L-methionine</name>
        <dbReference type="ChEBI" id="CHEBI:59789"/>
    </ligand>
</feature>
<dbReference type="InterPro" id="IPR045850">
    <property type="entry name" value="TRM2_met"/>
</dbReference>
<feature type="active site" evidence="7">
    <location>
        <position position="561"/>
    </location>
</feature>
<name>A0A7R9BK90_9CRUS</name>
<dbReference type="Proteomes" id="UP000678499">
    <property type="component" value="Unassembled WGS sequence"/>
</dbReference>
<dbReference type="InterPro" id="IPR030390">
    <property type="entry name" value="MeTrfase_TrmA_AS"/>
</dbReference>
<feature type="binding site" evidence="6">
    <location>
        <position position="475"/>
    </location>
    <ligand>
        <name>S-adenosyl-L-methionine</name>
        <dbReference type="ChEBI" id="CHEBI:59789"/>
    </ligand>
</feature>
<evidence type="ECO:0000256" key="1">
    <source>
        <dbReference type="ARBA" id="ARBA00022603"/>
    </source>
</evidence>
<accession>A0A7R9BK90</accession>
<comment type="catalytic activity">
    <reaction evidence="5">
        <text>uridine(54) in tRNA + S-adenosyl-L-methionine = 5-methyluridine(54) in tRNA + S-adenosyl-L-homocysteine + H(+)</text>
        <dbReference type="Rhea" id="RHEA:42712"/>
        <dbReference type="Rhea" id="RHEA-COMP:10167"/>
        <dbReference type="Rhea" id="RHEA-COMP:10193"/>
        <dbReference type="ChEBI" id="CHEBI:15378"/>
        <dbReference type="ChEBI" id="CHEBI:57856"/>
        <dbReference type="ChEBI" id="CHEBI:59789"/>
        <dbReference type="ChEBI" id="CHEBI:65315"/>
        <dbReference type="ChEBI" id="CHEBI:74447"/>
        <dbReference type="EC" id="2.1.1.35"/>
    </reaction>
    <physiologicalReaction direction="left-to-right" evidence="5">
        <dbReference type="Rhea" id="RHEA:42713"/>
    </physiologicalReaction>
</comment>
<evidence type="ECO:0000256" key="3">
    <source>
        <dbReference type="ARBA" id="ARBA00022691"/>
    </source>
</evidence>
<dbReference type="EMBL" id="OA882776">
    <property type="protein sequence ID" value="CAD7276883.1"/>
    <property type="molecule type" value="Genomic_DNA"/>
</dbReference>
<protein>
    <recommendedName>
        <fullName evidence="4">tRNA (uracil(54)-C(5))-methyltransferase</fullName>
        <ecNumber evidence="4">2.1.1.35</ecNumber>
    </recommendedName>
</protein>
<evidence type="ECO:0000256" key="2">
    <source>
        <dbReference type="ARBA" id="ARBA00022679"/>
    </source>
</evidence>
<evidence type="ECO:0000313" key="8">
    <source>
        <dbReference type="EMBL" id="CAD7276883.1"/>
    </source>
</evidence>
<keyword evidence="2 6" id="KW-0808">Transferase</keyword>
<sequence>MEVDQASENVKQTEELYAYTKRQEFTSESFKIEVRGLPKYYGLGEFKKLLQKTLHLNPHKLKPLGPKSTAIFIAFKNENDRLEGISKLNGFKWKKNELSAFVRSLSILRNTRVSSWPFLCSQKSSAAPDPYVKKTLQSGQFASFTEDEAKSAIEKQTIPLFAESDDEQCSKKRQAVCAVVKNLGKQLLKVNEPLTSWILEQKKLHGGIFCDVDPCLASPVKDGYRNKCEFTIGPDIVTKEPSVGFRLSSYKAGSIGVAQIGHLAQVSDLMKKIVSVCNEKIHYSFKSNYEELIFISQHFDIFVKKSPYLPYNPVDHSGYWRTLMLRTTRNGDAMACIGLHRQQLDPVEMDQLKADVIKCLTDPALESCVKSIYLKDEGRRNIDRENGNARQNPASDVTHIFGEEYVAETIRGLKFRISPKSFFQCNTYGAEVLYDTILKVADLRPTESYVFDVCCGTGTIGLCAADSCVKVVGVDIVPEAIEDAKHNAEVNDLAAKVDFIAGSAEELICGLLKKLNIYGAGENGSKNIVAIVDPPRAGLHRKVISVLRREKDIGKIVYVSCDPKSATQNFIDLGREWSGNYPGEPFLPTKIVPIDLYPYTEHVEVVILFERASACVKILELPVEDSSEKADPSSS</sequence>
<comment type="caution">
    <text evidence="6">Lacks conserved residue(s) required for the propagation of feature annotation.</text>
</comment>
<dbReference type="AlphaFoldDB" id="A0A7R9BK90"/>
<dbReference type="GO" id="GO:0030697">
    <property type="term" value="F:tRNA (uracil(54)-C5)-methyltransferase activity, S-adenosyl methionine-dependent"/>
    <property type="evidence" value="ECO:0007669"/>
    <property type="project" value="UniProtKB-EC"/>
</dbReference>
<dbReference type="Gene3D" id="3.40.50.150">
    <property type="entry name" value="Vaccinia Virus protein VP39"/>
    <property type="match status" value="1"/>
</dbReference>
<feature type="active site" description="Nucleophile" evidence="6">
    <location>
        <position position="561"/>
    </location>
</feature>
<evidence type="ECO:0000256" key="7">
    <source>
        <dbReference type="PROSITE-ProRule" id="PRU10015"/>
    </source>
</evidence>
<comment type="similarity">
    <text evidence="6">Belongs to the class I-like SAM-binding methyltransferase superfamily. RNA M5U methyltransferase family.</text>
</comment>
<dbReference type="EC" id="2.1.1.35" evidence="4"/>
<dbReference type="InterPro" id="IPR029063">
    <property type="entry name" value="SAM-dependent_MTases_sf"/>
</dbReference>
<gene>
    <name evidence="8" type="ORF">NMOB1V02_LOCUS4631</name>
</gene>
<evidence type="ECO:0000256" key="6">
    <source>
        <dbReference type="PROSITE-ProRule" id="PRU01024"/>
    </source>
</evidence>
<dbReference type="GO" id="GO:0032259">
    <property type="term" value="P:methylation"/>
    <property type="evidence" value="ECO:0007669"/>
    <property type="project" value="UniProtKB-KW"/>
</dbReference>
<dbReference type="Gene3D" id="2.40.50.1070">
    <property type="match status" value="1"/>
</dbReference>
<keyword evidence="9" id="KW-1185">Reference proteome</keyword>
<organism evidence="8">
    <name type="scientific">Notodromas monacha</name>
    <dbReference type="NCBI Taxonomy" id="399045"/>
    <lineage>
        <taxon>Eukaryota</taxon>
        <taxon>Metazoa</taxon>
        <taxon>Ecdysozoa</taxon>
        <taxon>Arthropoda</taxon>
        <taxon>Crustacea</taxon>
        <taxon>Oligostraca</taxon>
        <taxon>Ostracoda</taxon>
        <taxon>Podocopa</taxon>
        <taxon>Podocopida</taxon>
        <taxon>Cypridocopina</taxon>
        <taxon>Cypridoidea</taxon>
        <taxon>Cyprididae</taxon>
        <taxon>Notodromas</taxon>
    </lineage>
</organism>
<evidence type="ECO:0000313" key="9">
    <source>
        <dbReference type="Proteomes" id="UP000678499"/>
    </source>
</evidence>
<evidence type="ECO:0000256" key="4">
    <source>
        <dbReference type="ARBA" id="ARBA00033763"/>
    </source>
</evidence>
<dbReference type="GO" id="GO:0006396">
    <property type="term" value="P:RNA processing"/>
    <property type="evidence" value="ECO:0007669"/>
    <property type="project" value="InterPro"/>
</dbReference>
<feature type="binding site" evidence="6">
    <location>
        <position position="533"/>
    </location>
    <ligand>
        <name>S-adenosyl-L-methionine</name>
        <dbReference type="ChEBI" id="CHEBI:59789"/>
    </ligand>
</feature>
<dbReference type="InterPro" id="IPR010280">
    <property type="entry name" value="U5_MeTrfase_fam"/>
</dbReference>
<evidence type="ECO:0000256" key="5">
    <source>
        <dbReference type="ARBA" id="ARBA00047278"/>
    </source>
</evidence>
<proteinExistence type="inferred from homology"/>